<sequence>MAAPNPGCPAFKTWRGVSARNSQRAQEDAKTPVFATLCSIYVPTDLRGLLEPRPRSFGLRDLESAVVAIKANDKLQWLGAVIAVRKGLSYGFEPPPDNVLAAAAAALPRMVLFMGVWDTPKLQLEATRAVALLVWSGGARLCAAVVAAGALDAAVALLQPEEDEASEPDEATELREEAARLLGNVASYGVGPRDACLQAGVLPALLSAAARCLTPPVQRLAPGSSGTPLSPSSAMQQQQQLQQAYPATVRPLSALALQQQQQDQKTRAQQATSPPPPPPAPLLLPRLLVNQLQQQLLPPSRPLSASYQQQHQQPQQAAARAPSPLLLVSPPPSPLTSPTSPTPAALLQQQQRPYLTSPSSPLSPPPSPLALPWHHRHYHYQQQQQRQQQQQQQARPFSAVVHPTTSRASTPLPVPSPPPPSPAPPRGPPPVRQLARLALMLLASKPRDCSVSRELLPSLSQLLLRAAPHCHRRQCRHRHHHGIAAAAGAGAVGRRTAAGGAAAGGGDGCNGGSCGDDDADGDDGDKALEPAPKEGVDAAGDAGFSLHGQPEQQQQQGTWRRQRPRRLQGITDGTRRPLCCASSSSSSCCGACCDLMAALALAAEDCPEGVVAEGVPEGVVAAAAKTLALFSRSLGDLFSSSSSSSSDTAGGVAHQGSAIGSSTGGGSSASSSMSGMAGMGCSGSGGDNNSYCGLPRGASSDGSIASYGEGSRSSSISGGGGGGAGVGGTAIGEEGEARCCHVGWELPQRAAHLLSTLCETGGQKLVQAVLGAGALQGAFRPLMMQQLLLPVLQVGSLGCEEEEQQQGQQAQQRQGQGQQDRSQQQLGRQPASPGCEGGDEREAEGAAEEVVLEGVEAVVLEVCAAAGNIAAHGLLAQAAALVHADLLRPLVRLMLPPPPPGGSGGSAGGAGGSSRGSGGSDTEERQPQPLEVRRCAALALSYLAVKDVSLAQAVFSAGAAVPLSALVAELGGSCGGPDMRAVVAAAEALLAMAQAGAPCSSTPSGSRNSSNAGSWEGHRVGGSYGGGGDDDEDEDDDEDDDDAELNPVLMSYIDGGGSGAAGGGVYDNLKLALARGMLPRAAVKVELLMTWLPRRTAGVR</sequence>
<dbReference type="SMART" id="SM00185">
    <property type="entry name" value="ARM"/>
    <property type="match status" value="4"/>
</dbReference>
<organism evidence="2 3">
    <name type="scientific">Astrephomene gubernaculifera</name>
    <dbReference type="NCBI Taxonomy" id="47775"/>
    <lineage>
        <taxon>Eukaryota</taxon>
        <taxon>Viridiplantae</taxon>
        <taxon>Chlorophyta</taxon>
        <taxon>core chlorophytes</taxon>
        <taxon>Chlorophyceae</taxon>
        <taxon>CS clade</taxon>
        <taxon>Chlamydomonadales</taxon>
        <taxon>Astrephomenaceae</taxon>
        <taxon>Astrephomene</taxon>
    </lineage>
</organism>
<feature type="compositionally biased region" description="Low complexity" evidence="1">
    <location>
        <begin position="548"/>
        <end position="559"/>
    </location>
</feature>
<dbReference type="Gene3D" id="1.25.10.10">
    <property type="entry name" value="Leucine-rich Repeat Variant"/>
    <property type="match status" value="2"/>
</dbReference>
<feature type="compositionally biased region" description="Low complexity" evidence="1">
    <location>
        <begin position="252"/>
        <end position="272"/>
    </location>
</feature>
<dbReference type="AlphaFoldDB" id="A0AAD3DH75"/>
<evidence type="ECO:0000313" key="2">
    <source>
        <dbReference type="EMBL" id="GFR41755.1"/>
    </source>
</evidence>
<feature type="compositionally biased region" description="Low complexity" evidence="1">
    <location>
        <begin position="997"/>
        <end position="1010"/>
    </location>
</feature>
<protein>
    <submittedName>
        <fullName evidence="2">Uncharacterized protein</fullName>
    </submittedName>
</protein>
<feature type="compositionally biased region" description="Low complexity" evidence="1">
    <location>
        <begin position="805"/>
        <end position="829"/>
    </location>
</feature>
<reference evidence="2 3" key="1">
    <citation type="journal article" date="2021" name="Sci. Rep.">
        <title>Genome sequencing of the multicellular alga Astrephomene provides insights into convergent evolution of germ-soma differentiation.</title>
        <authorList>
            <person name="Yamashita S."/>
            <person name="Yamamoto K."/>
            <person name="Matsuzaki R."/>
            <person name="Suzuki S."/>
            <person name="Yamaguchi H."/>
            <person name="Hirooka S."/>
            <person name="Minakuchi Y."/>
            <person name="Miyagishima S."/>
            <person name="Kawachi M."/>
            <person name="Toyoda A."/>
            <person name="Nozaki H."/>
        </authorList>
    </citation>
    <scope>NUCLEOTIDE SEQUENCE [LARGE SCALE GENOMIC DNA]</scope>
    <source>
        <strain evidence="2 3">NIES-4017</strain>
    </source>
</reference>
<feature type="region of interest" description="Disordered" evidence="1">
    <location>
        <begin position="895"/>
        <end position="928"/>
    </location>
</feature>
<dbReference type="InterPro" id="IPR000225">
    <property type="entry name" value="Armadillo"/>
</dbReference>
<feature type="compositionally biased region" description="Low complexity" evidence="1">
    <location>
        <begin position="220"/>
        <end position="243"/>
    </location>
</feature>
<feature type="region of interest" description="Disordered" evidence="1">
    <location>
        <begin position="220"/>
        <end position="283"/>
    </location>
</feature>
<feature type="compositionally biased region" description="Pro residues" evidence="1">
    <location>
        <begin position="412"/>
        <end position="431"/>
    </location>
</feature>
<feature type="compositionally biased region" description="Gly residues" evidence="1">
    <location>
        <begin position="902"/>
        <end position="919"/>
    </location>
</feature>
<feature type="compositionally biased region" description="Low complexity" evidence="1">
    <location>
        <begin position="380"/>
        <end position="393"/>
    </location>
</feature>
<feature type="region of interest" description="Disordered" evidence="1">
    <location>
        <begin position="644"/>
        <end position="671"/>
    </location>
</feature>
<feature type="compositionally biased region" description="Low complexity" evidence="1">
    <location>
        <begin position="703"/>
        <end position="716"/>
    </location>
</feature>
<comment type="caution">
    <text evidence="2">The sequence shown here is derived from an EMBL/GenBank/DDBJ whole genome shotgun (WGS) entry which is preliminary data.</text>
</comment>
<gene>
    <name evidence="2" type="ORF">Agub_g2510</name>
</gene>
<keyword evidence="3" id="KW-1185">Reference proteome</keyword>
<feature type="compositionally biased region" description="Acidic residues" evidence="1">
    <location>
        <begin position="1028"/>
        <end position="1043"/>
    </location>
</feature>
<feature type="region of interest" description="Disordered" evidence="1">
    <location>
        <begin position="703"/>
        <end position="728"/>
    </location>
</feature>
<feature type="compositionally biased region" description="Pro residues" evidence="1">
    <location>
        <begin position="273"/>
        <end position="282"/>
    </location>
</feature>
<feature type="compositionally biased region" description="Low complexity" evidence="1">
    <location>
        <begin position="300"/>
        <end position="328"/>
    </location>
</feature>
<evidence type="ECO:0000313" key="3">
    <source>
        <dbReference type="Proteomes" id="UP001054857"/>
    </source>
</evidence>
<evidence type="ECO:0000256" key="1">
    <source>
        <dbReference type="SAM" id="MobiDB-lite"/>
    </source>
</evidence>
<feature type="region of interest" description="Disordered" evidence="1">
    <location>
        <begin position="300"/>
        <end position="431"/>
    </location>
</feature>
<feature type="region of interest" description="Disordered" evidence="1">
    <location>
        <begin position="516"/>
        <end position="570"/>
    </location>
</feature>
<feature type="region of interest" description="Disordered" evidence="1">
    <location>
        <begin position="997"/>
        <end position="1043"/>
    </location>
</feature>
<name>A0AAD3DH75_9CHLO</name>
<feature type="compositionally biased region" description="Basic and acidic residues" evidence="1">
    <location>
        <begin position="524"/>
        <end position="536"/>
    </location>
</feature>
<feature type="compositionally biased region" description="Gly residues" evidence="1">
    <location>
        <begin position="717"/>
        <end position="728"/>
    </location>
</feature>
<feature type="region of interest" description="Disordered" evidence="1">
    <location>
        <begin position="803"/>
        <end position="847"/>
    </location>
</feature>
<accession>A0AAD3DH75</accession>
<proteinExistence type="predicted"/>
<dbReference type="SUPFAM" id="SSF48371">
    <property type="entry name" value="ARM repeat"/>
    <property type="match status" value="1"/>
</dbReference>
<dbReference type="InterPro" id="IPR011989">
    <property type="entry name" value="ARM-like"/>
</dbReference>
<feature type="compositionally biased region" description="Low complexity" evidence="1">
    <location>
        <begin position="336"/>
        <end position="360"/>
    </location>
</feature>
<dbReference type="PANTHER" id="PTHR13270">
    <property type="entry name" value="PROTEIN C20ORF116-RELATED"/>
    <property type="match status" value="1"/>
</dbReference>
<dbReference type="PANTHER" id="PTHR13270:SF13">
    <property type="entry name" value="LIMPET, ISOFORM K"/>
    <property type="match status" value="1"/>
</dbReference>
<dbReference type="InterPro" id="IPR016024">
    <property type="entry name" value="ARM-type_fold"/>
</dbReference>
<dbReference type="EMBL" id="BMAR01000002">
    <property type="protein sequence ID" value="GFR41755.1"/>
    <property type="molecule type" value="Genomic_DNA"/>
</dbReference>
<dbReference type="Proteomes" id="UP001054857">
    <property type="component" value="Unassembled WGS sequence"/>
</dbReference>